<dbReference type="InterPro" id="IPR005502">
    <property type="entry name" value="Ribosyl_crysJ1"/>
</dbReference>
<accession>A0A1M5LKY0</accession>
<feature type="binding site" evidence="1">
    <location>
        <position position="53"/>
    </location>
    <ligand>
        <name>Mg(2+)</name>
        <dbReference type="ChEBI" id="CHEBI:18420"/>
        <label>1</label>
    </ligand>
</feature>
<comment type="cofactor">
    <cofactor evidence="1">
        <name>Mg(2+)</name>
        <dbReference type="ChEBI" id="CHEBI:18420"/>
    </cofactor>
    <text evidence="1">Binds 2 magnesium ions per subunit.</text>
</comment>
<dbReference type="Pfam" id="PF03747">
    <property type="entry name" value="ADP_ribosyl_GH"/>
    <property type="match status" value="1"/>
</dbReference>
<proteinExistence type="predicted"/>
<evidence type="ECO:0000313" key="3">
    <source>
        <dbReference type="Proteomes" id="UP000189796"/>
    </source>
</evidence>
<name>A0A1M5LKY0_9BRAD</name>
<dbReference type="GO" id="GO:0016787">
    <property type="term" value="F:hydrolase activity"/>
    <property type="evidence" value="ECO:0007669"/>
    <property type="project" value="UniProtKB-KW"/>
</dbReference>
<dbReference type="PANTHER" id="PTHR16222">
    <property type="entry name" value="ADP-RIBOSYLGLYCOHYDROLASE"/>
    <property type="match status" value="1"/>
</dbReference>
<dbReference type="GO" id="GO:0046872">
    <property type="term" value="F:metal ion binding"/>
    <property type="evidence" value="ECO:0007669"/>
    <property type="project" value="UniProtKB-KW"/>
</dbReference>
<dbReference type="EMBL" id="LT670817">
    <property type="protein sequence ID" value="SHG65794.1"/>
    <property type="molecule type" value="Genomic_DNA"/>
</dbReference>
<keyword evidence="2" id="KW-0378">Hydrolase</keyword>
<dbReference type="Proteomes" id="UP000189796">
    <property type="component" value="Chromosome I"/>
</dbReference>
<sequence length="334" mass="35246">MYTNAASRLESHAFACLAYGVIGDAMGTPTENLEPPQIEERFGWVESFEGDGTDDTIMRDLLAAALIRTGGFADADSWAEEWRDQRDAIFGSKVGRFFPSVLHAAAKLRFGYLPRSIAEGTMPSSSSAMAIAPVGIVNAGNPRAAAAQAMEIASLIHVTNVAFCQDGAAAVAAAIAEALVVGSTVEAVLKASTSYIKPWSGGEMLSLIVAAQDLAHAAVDYRTFRERYHQKFRQQIACDSRETVPAALAIVRLAKGDPGQAAVFGANFGRDADTIACMAAGICGALSGVSPPNIALIEKLPEESRNAQADLASRLAAVTRTKAESEILALRRCP</sequence>
<feature type="binding site" evidence="1">
    <location>
        <position position="274"/>
    </location>
    <ligand>
        <name>Mg(2+)</name>
        <dbReference type="ChEBI" id="CHEBI:18420"/>
        <label>1</label>
    </ligand>
</feature>
<keyword evidence="1" id="KW-0479">Metal-binding</keyword>
<feature type="binding site" evidence="1">
    <location>
        <position position="271"/>
    </location>
    <ligand>
        <name>Mg(2+)</name>
        <dbReference type="ChEBI" id="CHEBI:18420"/>
        <label>1</label>
    </ligand>
</feature>
<dbReference type="RefSeq" id="WP_079601299.1">
    <property type="nucleotide sequence ID" value="NZ_LT670817.1"/>
</dbReference>
<dbReference type="Gene3D" id="1.10.4080.10">
    <property type="entry name" value="ADP-ribosylation/Crystallin J1"/>
    <property type="match status" value="1"/>
</dbReference>
<protein>
    <submittedName>
        <fullName evidence="2">ADP-ribosylglycohydrolase</fullName>
    </submittedName>
</protein>
<feature type="binding site" evidence="1">
    <location>
        <position position="54"/>
    </location>
    <ligand>
        <name>Mg(2+)</name>
        <dbReference type="ChEBI" id="CHEBI:18420"/>
        <label>1</label>
    </ligand>
</feature>
<evidence type="ECO:0000256" key="1">
    <source>
        <dbReference type="PIRSR" id="PIRSR605502-1"/>
    </source>
</evidence>
<dbReference type="InterPro" id="IPR050792">
    <property type="entry name" value="ADP-ribosylglycohydrolase"/>
</dbReference>
<dbReference type="InterPro" id="IPR036705">
    <property type="entry name" value="Ribosyl_crysJ1_sf"/>
</dbReference>
<organism evidence="2 3">
    <name type="scientific">Bradyrhizobium erythrophlei</name>
    <dbReference type="NCBI Taxonomy" id="1437360"/>
    <lineage>
        <taxon>Bacteria</taxon>
        <taxon>Pseudomonadati</taxon>
        <taxon>Pseudomonadota</taxon>
        <taxon>Alphaproteobacteria</taxon>
        <taxon>Hyphomicrobiales</taxon>
        <taxon>Nitrobacteraceae</taxon>
        <taxon>Bradyrhizobium</taxon>
    </lineage>
</organism>
<dbReference type="AlphaFoldDB" id="A0A1M5LKY0"/>
<feature type="binding site" evidence="1">
    <location>
        <position position="273"/>
    </location>
    <ligand>
        <name>Mg(2+)</name>
        <dbReference type="ChEBI" id="CHEBI:18420"/>
        <label>1</label>
    </ligand>
</feature>
<feature type="binding site" evidence="1">
    <location>
        <position position="55"/>
    </location>
    <ligand>
        <name>Mg(2+)</name>
        <dbReference type="ChEBI" id="CHEBI:18420"/>
        <label>1</label>
    </ligand>
</feature>
<evidence type="ECO:0000313" key="2">
    <source>
        <dbReference type="EMBL" id="SHG65794.1"/>
    </source>
</evidence>
<gene>
    <name evidence="2" type="ORF">SAMN05443248_2277</name>
</gene>
<dbReference type="PANTHER" id="PTHR16222:SF12">
    <property type="entry name" value="ADP-RIBOSYLGLYCOHYDROLASE-RELATED"/>
    <property type="match status" value="1"/>
</dbReference>
<dbReference type="OrthoDB" id="9806482at2"/>
<reference evidence="2 3" key="1">
    <citation type="submission" date="2016-11" db="EMBL/GenBank/DDBJ databases">
        <authorList>
            <person name="Jaros S."/>
            <person name="Januszkiewicz K."/>
            <person name="Wedrychowicz H."/>
        </authorList>
    </citation>
    <scope>NUCLEOTIDE SEQUENCE [LARGE SCALE GENOMIC DNA]</scope>
    <source>
        <strain evidence="2 3">GAS138</strain>
    </source>
</reference>
<dbReference type="SUPFAM" id="SSF101478">
    <property type="entry name" value="ADP-ribosylglycohydrolase"/>
    <property type="match status" value="1"/>
</dbReference>
<keyword evidence="1" id="KW-0460">Magnesium</keyword>